<dbReference type="AlphaFoldDB" id="A0A934TLP2"/>
<dbReference type="PANTHER" id="PTHR43037:SF1">
    <property type="entry name" value="BLL1128 PROTEIN"/>
    <property type="match status" value="1"/>
</dbReference>
<dbReference type="InterPro" id="IPR029058">
    <property type="entry name" value="AB_hydrolase_fold"/>
</dbReference>
<dbReference type="EMBL" id="NHSD01000248">
    <property type="protein sequence ID" value="MBK5927447.1"/>
    <property type="molecule type" value="Genomic_DNA"/>
</dbReference>
<keyword evidence="1" id="KW-0732">Signal</keyword>
<dbReference type="RefSeq" id="WP_201157207.1">
    <property type="nucleotide sequence ID" value="NZ_NHSD01000248.1"/>
</dbReference>
<keyword evidence="2" id="KW-0378">Hydrolase</keyword>
<evidence type="ECO:0000313" key="4">
    <source>
        <dbReference type="EMBL" id="MBK5927447.1"/>
    </source>
</evidence>
<name>A0A934TLP2_9RHOB</name>
<sequence>MTNTFARGMSRATELTQSGRLDEATALIRALVQGQPAPSDPSAGARQAHGALPHLDAPAAAGLRPRRASMRWVGKGLGETLRGIAAGGMPRPGTLAPAPIDIPHGAQFLSLTHRGAQGGRDYRLYVPANRALAPMPLIVMLHGCTQTPEDFAAGTGMNALAEEVGCLVAWPAQPRGANAQRCWNWFRPEDQARDRGEPALIAGIVRDVLRDHPADPARVYVAGLSAGGAAAAVLCAAYPEVFAAVGVHSGLPVGGAQDVPSALAAMRSGTRGGGQALAVPAIVFHGLADATVHPGNGRAVVAQALRPRSDLSPIAVTGTSRGGRSYRQTRHEDASGRSIAEHWEIEGAGHAWAGGDAGGSHTDPHGPDASREMMRFFLQHARTRH</sequence>
<dbReference type="InterPro" id="IPR010126">
    <property type="entry name" value="Esterase_phb"/>
</dbReference>
<evidence type="ECO:0000256" key="1">
    <source>
        <dbReference type="ARBA" id="ARBA00022729"/>
    </source>
</evidence>
<evidence type="ECO:0000313" key="5">
    <source>
        <dbReference type="Proteomes" id="UP000706333"/>
    </source>
</evidence>
<evidence type="ECO:0000256" key="2">
    <source>
        <dbReference type="ARBA" id="ARBA00022801"/>
    </source>
</evidence>
<evidence type="ECO:0000256" key="3">
    <source>
        <dbReference type="SAM" id="MobiDB-lite"/>
    </source>
</evidence>
<dbReference type="GO" id="GO:0005576">
    <property type="term" value="C:extracellular region"/>
    <property type="evidence" value="ECO:0007669"/>
    <property type="project" value="InterPro"/>
</dbReference>
<dbReference type="GO" id="GO:0016787">
    <property type="term" value="F:hydrolase activity"/>
    <property type="evidence" value="ECO:0007669"/>
    <property type="project" value="UniProtKB-KW"/>
</dbReference>
<dbReference type="NCBIfam" id="TIGR01840">
    <property type="entry name" value="esterase_phb"/>
    <property type="match status" value="1"/>
</dbReference>
<dbReference type="Pfam" id="PF10503">
    <property type="entry name" value="Esterase_PHB"/>
    <property type="match status" value="1"/>
</dbReference>
<dbReference type="PANTHER" id="PTHR43037">
    <property type="entry name" value="UNNAMED PRODUCT-RELATED"/>
    <property type="match status" value="1"/>
</dbReference>
<accession>A0A934TLP2</accession>
<keyword evidence="5" id="KW-1185">Reference proteome</keyword>
<evidence type="ECO:0008006" key="6">
    <source>
        <dbReference type="Google" id="ProtNLM"/>
    </source>
</evidence>
<gene>
    <name evidence="4" type="ORF">CCR87_08935</name>
</gene>
<comment type="caution">
    <text evidence="4">The sequence shown here is derived from an EMBL/GenBank/DDBJ whole genome shotgun (WGS) entry which is preliminary data.</text>
</comment>
<feature type="region of interest" description="Disordered" evidence="3">
    <location>
        <begin position="313"/>
        <end position="336"/>
    </location>
</feature>
<protein>
    <recommendedName>
        <fullName evidence="6">Esterase, PHB depolymerase family</fullName>
    </recommendedName>
</protein>
<dbReference type="SUPFAM" id="SSF53474">
    <property type="entry name" value="alpha/beta-Hydrolases"/>
    <property type="match status" value="2"/>
</dbReference>
<reference evidence="4" key="2">
    <citation type="journal article" date="2020" name="Microorganisms">
        <title>Osmotic Adaptation and Compatible Solute Biosynthesis of Phototrophic Bacteria as Revealed from Genome Analyses.</title>
        <authorList>
            <person name="Imhoff J.F."/>
            <person name="Rahn T."/>
            <person name="Kunzel S."/>
            <person name="Keller A."/>
            <person name="Neulinger S.C."/>
        </authorList>
    </citation>
    <scope>NUCLEOTIDE SEQUENCE</scope>
    <source>
        <strain evidence="4">LMG 28126</strain>
    </source>
</reference>
<feature type="region of interest" description="Disordered" evidence="3">
    <location>
        <begin position="350"/>
        <end position="369"/>
    </location>
</feature>
<dbReference type="Gene3D" id="3.40.50.1820">
    <property type="entry name" value="alpha/beta hydrolase"/>
    <property type="match status" value="1"/>
</dbReference>
<proteinExistence type="predicted"/>
<dbReference type="InterPro" id="IPR050955">
    <property type="entry name" value="Plant_Biomass_Hydrol_Est"/>
</dbReference>
<organism evidence="4 5">
    <name type="scientific">Rhodobaculum claviforme</name>
    <dbReference type="NCBI Taxonomy" id="1549854"/>
    <lineage>
        <taxon>Bacteria</taxon>
        <taxon>Pseudomonadati</taxon>
        <taxon>Pseudomonadota</taxon>
        <taxon>Alphaproteobacteria</taxon>
        <taxon>Rhodobacterales</taxon>
        <taxon>Paracoccaceae</taxon>
        <taxon>Rhodobaculum</taxon>
    </lineage>
</organism>
<reference evidence="4" key="1">
    <citation type="submission" date="2017-05" db="EMBL/GenBank/DDBJ databases">
        <authorList>
            <person name="Imhoff J.F."/>
            <person name="Rahn T."/>
            <person name="Kuenzel S."/>
            <person name="Neulinger S.C."/>
        </authorList>
    </citation>
    <scope>NUCLEOTIDE SEQUENCE</scope>
    <source>
        <strain evidence="4">LMG 28126</strain>
    </source>
</reference>
<dbReference type="Proteomes" id="UP000706333">
    <property type="component" value="Unassembled WGS sequence"/>
</dbReference>